<sequence>MSTILDAAQLCRTFGKGEHAFTAVDNVSLSISSGEIHALLGPNGAGKTTIVQMCATLLTPTSGAVRIDGVDALAHPQRARASLGLVLGGDTGFYPRASARDNLLFFADLAGVSARKRRTQVASALERVDLADVAAKKVQEFSRGMKQRLHIARALLGEPKLLLLDEPTNGLDPDISLTIRQLIRSLADDGTAILLTSHLLGEIEELAHRVTVIGAGRMAVSGTVADITAHAGISATTVGRVGANAGAVLQELARSLGDAGTMLLTPRSSEWEITVYWNERSVSEGSHPFRTEHAEALLTRILTEREVQMLTPLYTRPATLEEAYLAMAEGLKR</sequence>
<dbReference type="Gene3D" id="3.40.50.300">
    <property type="entry name" value="P-loop containing nucleotide triphosphate hydrolases"/>
    <property type="match status" value="1"/>
</dbReference>
<protein>
    <submittedName>
        <fullName evidence="7">ABC transporter ATP-binding protein</fullName>
    </submittedName>
</protein>
<dbReference type="SMART" id="SM00382">
    <property type="entry name" value="AAA"/>
    <property type="match status" value="1"/>
</dbReference>
<accession>A0A7D4KPY6</accession>
<dbReference type="RefSeq" id="WP_004006208.1">
    <property type="nucleotide sequence ID" value="NZ_CAUREM010000070.1"/>
</dbReference>
<comment type="subcellular location">
    <subcellularLocation>
        <location evidence="1">Cell membrane</location>
        <topology evidence="1">Peripheral membrane protein</topology>
    </subcellularLocation>
</comment>
<dbReference type="EMBL" id="JABZXJ010000001">
    <property type="protein sequence ID" value="MBF1648553.1"/>
    <property type="molecule type" value="Genomic_DNA"/>
</dbReference>
<evidence type="ECO:0000256" key="6">
    <source>
        <dbReference type="ARBA" id="ARBA00023251"/>
    </source>
</evidence>
<keyword evidence="5 7" id="KW-0067">ATP-binding</keyword>
<name>A0A7D4KPY6_9MICC</name>
<evidence type="ECO:0000256" key="5">
    <source>
        <dbReference type="ARBA" id="ARBA00022840"/>
    </source>
</evidence>
<dbReference type="InterPro" id="IPR027417">
    <property type="entry name" value="P-loop_NTPase"/>
</dbReference>
<dbReference type="InterPro" id="IPR003439">
    <property type="entry name" value="ABC_transporter-like_ATP-bd"/>
</dbReference>
<dbReference type="Pfam" id="PF00005">
    <property type="entry name" value="ABC_tran"/>
    <property type="match status" value="1"/>
</dbReference>
<dbReference type="PROSITE" id="PS50893">
    <property type="entry name" value="ABC_TRANSPORTER_2"/>
    <property type="match status" value="1"/>
</dbReference>
<dbReference type="AlphaFoldDB" id="A0A7D4KPY6"/>
<evidence type="ECO:0000256" key="3">
    <source>
        <dbReference type="ARBA" id="ARBA00022448"/>
    </source>
</evidence>
<evidence type="ECO:0000256" key="1">
    <source>
        <dbReference type="ARBA" id="ARBA00004202"/>
    </source>
</evidence>
<gene>
    <name evidence="7" type="ORF">HXO56_00375</name>
</gene>
<proteinExistence type="inferred from homology"/>
<dbReference type="GO" id="GO:0005886">
    <property type="term" value="C:plasma membrane"/>
    <property type="evidence" value="ECO:0007669"/>
    <property type="project" value="UniProtKB-SubCell"/>
</dbReference>
<keyword evidence="4" id="KW-0547">Nucleotide-binding</keyword>
<keyword evidence="3" id="KW-0813">Transport</keyword>
<dbReference type="PANTHER" id="PTHR42711:SF5">
    <property type="entry name" value="ABC TRANSPORTER ATP-BINDING PROTEIN NATA"/>
    <property type="match status" value="1"/>
</dbReference>
<dbReference type="PANTHER" id="PTHR42711">
    <property type="entry name" value="ABC TRANSPORTER ATP-BINDING PROTEIN"/>
    <property type="match status" value="1"/>
</dbReference>
<dbReference type="GO" id="GO:0046677">
    <property type="term" value="P:response to antibiotic"/>
    <property type="evidence" value="ECO:0007669"/>
    <property type="project" value="UniProtKB-KW"/>
</dbReference>
<dbReference type="SUPFAM" id="SSF52540">
    <property type="entry name" value="P-loop containing nucleoside triphosphate hydrolases"/>
    <property type="match status" value="1"/>
</dbReference>
<evidence type="ECO:0000313" key="8">
    <source>
        <dbReference type="Proteomes" id="UP000769484"/>
    </source>
</evidence>
<dbReference type="Proteomes" id="UP000769484">
    <property type="component" value="Unassembled WGS sequence"/>
</dbReference>
<evidence type="ECO:0000256" key="2">
    <source>
        <dbReference type="ARBA" id="ARBA00005417"/>
    </source>
</evidence>
<reference evidence="7" key="1">
    <citation type="submission" date="2020-04" db="EMBL/GenBank/DDBJ databases">
        <title>Deep metagenomics examines the oral microbiome during advanced dental caries in children, revealing novel taxa and co-occurrences with host molecules.</title>
        <authorList>
            <person name="Baker J.L."/>
            <person name="Morton J.T."/>
            <person name="Dinis M."/>
            <person name="Alvarez R."/>
            <person name="Tran N.C."/>
            <person name="Knight R."/>
            <person name="Edlund A."/>
        </authorList>
    </citation>
    <scope>NUCLEOTIDE SEQUENCE</scope>
    <source>
        <strain evidence="7">JCVI_47_bin.4</strain>
    </source>
</reference>
<keyword evidence="6" id="KW-0046">Antibiotic resistance</keyword>
<evidence type="ECO:0000313" key="7">
    <source>
        <dbReference type="EMBL" id="MBF1648553.1"/>
    </source>
</evidence>
<organism evidence="7 8">
    <name type="scientific">Rothia dentocariosa</name>
    <dbReference type="NCBI Taxonomy" id="2047"/>
    <lineage>
        <taxon>Bacteria</taxon>
        <taxon>Bacillati</taxon>
        <taxon>Actinomycetota</taxon>
        <taxon>Actinomycetes</taxon>
        <taxon>Micrococcales</taxon>
        <taxon>Micrococcaceae</taxon>
        <taxon>Rothia</taxon>
    </lineage>
</organism>
<dbReference type="GO" id="GO:0005524">
    <property type="term" value="F:ATP binding"/>
    <property type="evidence" value="ECO:0007669"/>
    <property type="project" value="UniProtKB-KW"/>
</dbReference>
<dbReference type="InterPro" id="IPR003593">
    <property type="entry name" value="AAA+_ATPase"/>
</dbReference>
<comment type="caution">
    <text evidence="7">The sequence shown here is derived from an EMBL/GenBank/DDBJ whole genome shotgun (WGS) entry which is preliminary data.</text>
</comment>
<dbReference type="InterPro" id="IPR050763">
    <property type="entry name" value="ABC_transporter_ATP-binding"/>
</dbReference>
<comment type="similarity">
    <text evidence="2">Belongs to the ABC transporter superfamily.</text>
</comment>
<evidence type="ECO:0000256" key="4">
    <source>
        <dbReference type="ARBA" id="ARBA00022741"/>
    </source>
</evidence>
<dbReference type="GO" id="GO:0016887">
    <property type="term" value="F:ATP hydrolysis activity"/>
    <property type="evidence" value="ECO:0007669"/>
    <property type="project" value="InterPro"/>
</dbReference>